<evidence type="ECO:0000313" key="2">
    <source>
        <dbReference type="Proteomes" id="UP000220251"/>
    </source>
</evidence>
<protein>
    <submittedName>
        <fullName evidence="1">Uncharacterized protein</fullName>
    </submittedName>
</protein>
<dbReference type="Proteomes" id="UP000220251">
    <property type="component" value="Unassembled WGS sequence"/>
</dbReference>
<sequence>MSISPIITQSYDTISSIAFQANFVTKKESRDIEGLLGYIPREGFLGSIRDLVHRIWNAIKAIFWQSDWELAVSSLASVQAKLKDRLLLPVSTRELPSEELAMNILENLTSLNRAIKQHDTILLGIFKACIQCVNKERIGADLASGSGIFDQGGWIAWQETHPGDEELSHRIFTLLAEREYITSEGVEMIRWASRLAQ</sequence>
<name>A0A0H5E728_9BACT</name>
<dbReference type="AlphaFoldDB" id="A0A0H5E728"/>
<reference evidence="2" key="1">
    <citation type="submission" date="2015-06" db="EMBL/GenBank/DDBJ databases">
        <authorList>
            <person name="Bertelli C."/>
        </authorList>
    </citation>
    <scope>NUCLEOTIDE SEQUENCE [LARGE SCALE GENOMIC DNA]</scope>
    <source>
        <strain evidence="2">CRIB-30</strain>
    </source>
</reference>
<dbReference type="EMBL" id="CWGJ01000025">
    <property type="protein sequence ID" value="CRX39110.1"/>
    <property type="molecule type" value="Genomic_DNA"/>
</dbReference>
<evidence type="ECO:0000313" key="1">
    <source>
        <dbReference type="EMBL" id="CRX39110.1"/>
    </source>
</evidence>
<organism evidence="1 2">
    <name type="scientific">Estrella lausannensis</name>
    <dbReference type="NCBI Taxonomy" id="483423"/>
    <lineage>
        <taxon>Bacteria</taxon>
        <taxon>Pseudomonadati</taxon>
        <taxon>Chlamydiota</taxon>
        <taxon>Chlamydiia</taxon>
        <taxon>Parachlamydiales</taxon>
        <taxon>Candidatus Criblamydiaceae</taxon>
        <taxon>Estrella</taxon>
    </lineage>
</organism>
<proteinExistence type="predicted"/>
<accession>A0A0H5E728</accession>
<dbReference type="RefSeq" id="WP_098038961.1">
    <property type="nucleotide sequence ID" value="NZ_CWGJ01000025.1"/>
</dbReference>
<gene>
    <name evidence="1" type="ORF">ELAC_1784</name>
</gene>
<keyword evidence="2" id="KW-1185">Reference proteome</keyword>